<protein>
    <submittedName>
        <fullName evidence="3">Cupin domain-containing protein</fullName>
    </submittedName>
</protein>
<keyword evidence="1" id="KW-0732">Signal</keyword>
<dbReference type="Proteomes" id="UP001183610">
    <property type="component" value="Unassembled WGS sequence"/>
</dbReference>
<dbReference type="InterPro" id="IPR014710">
    <property type="entry name" value="RmlC-like_jellyroll"/>
</dbReference>
<feature type="domain" description="Cupin type-2" evidence="2">
    <location>
        <begin position="51"/>
        <end position="120"/>
    </location>
</feature>
<evidence type="ECO:0000259" key="2">
    <source>
        <dbReference type="Pfam" id="PF07883"/>
    </source>
</evidence>
<evidence type="ECO:0000256" key="1">
    <source>
        <dbReference type="SAM" id="SignalP"/>
    </source>
</evidence>
<dbReference type="PANTHER" id="PTHR38599">
    <property type="entry name" value="CUPIN DOMAIN PROTEIN (AFU_ORTHOLOGUE AFUA_3G13620)"/>
    <property type="match status" value="1"/>
</dbReference>
<evidence type="ECO:0000313" key="3">
    <source>
        <dbReference type="EMBL" id="MDT0413652.1"/>
    </source>
</evidence>
<dbReference type="InterPro" id="IPR006311">
    <property type="entry name" value="TAT_signal"/>
</dbReference>
<dbReference type="InterPro" id="IPR013096">
    <property type="entry name" value="Cupin_2"/>
</dbReference>
<dbReference type="SUPFAM" id="SSF51182">
    <property type="entry name" value="RmlC-like cupins"/>
    <property type="match status" value="1"/>
</dbReference>
<dbReference type="InterPro" id="IPR011051">
    <property type="entry name" value="RmlC_Cupin_sf"/>
</dbReference>
<dbReference type="CDD" id="cd02235">
    <property type="entry name" value="cupin_BLL4011-like"/>
    <property type="match status" value="1"/>
</dbReference>
<feature type="chain" id="PRO_5046039543" evidence="1">
    <location>
        <begin position="28"/>
        <end position="203"/>
    </location>
</feature>
<dbReference type="Pfam" id="PF07883">
    <property type="entry name" value="Cupin_2"/>
    <property type="match status" value="1"/>
</dbReference>
<reference evidence="4" key="1">
    <citation type="submission" date="2023-07" db="EMBL/GenBank/DDBJ databases">
        <title>30 novel species of actinomycetes from the DSMZ collection.</title>
        <authorList>
            <person name="Nouioui I."/>
        </authorList>
    </citation>
    <scope>NUCLEOTIDE SEQUENCE [LARGE SCALE GENOMIC DNA]</scope>
    <source>
        <strain evidence="4">DSM 41979</strain>
    </source>
</reference>
<keyword evidence="4" id="KW-1185">Reference proteome</keyword>
<feature type="signal peptide" evidence="1">
    <location>
        <begin position="1"/>
        <end position="27"/>
    </location>
</feature>
<gene>
    <name evidence="3" type="ORF">RM698_32070</name>
</gene>
<dbReference type="RefSeq" id="WP_009062370.1">
    <property type="nucleotide sequence ID" value="NZ_JAVRET010000167.1"/>
</dbReference>
<dbReference type="Gene3D" id="2.60.120.10">
    <property type="entry name" value="Jelly Rolls"/>
    <property type="match status" value="1"/>
</dbReference>
<dbReference type="PROSITE" id="PS51318">
    <property type="entry name" value="TAT"/>
    <property type="match status" value="1"/>
</dbReference>
<proteinExistence type="predicted"/>
<organism evidence="3 4">
    <name type="scientific">Streptomyces evansiae</name>
    <dbReference type="NCBI Taxonomy" id="3075535"/>
    <lineage>
        <taxon>Bacteria</taxon>
        <taxon>Bacillati</taxon>
        <taxon>Actinomycetota</taxon>
        <taxon>Actinomycetes</taxon>
        <taxon>Kitasatosporales</taxon>
        <taxon>Streptomycetaceae</taxon>
        <taxon>Streptomyces</taxon>
    </lineage>
</organism>
<dbReference type="PANTHER" id="PTHR38599:SF1">
    <property type="entry name" value="CUPIN DOMAIN PROTEIN (AFU_ORTHOLOGUE AFUA_3G13620)"/>
    <property type="match status" value="1"/>
</dbReference>
<comment type="caution">
    <text evidence="3">The sequence shown here is derived from an EMBL/GenBank/DDBJ whole genome shotgun (WGS) entry which is preliminary data.</text>
</comment>
<evidence type="ECO:0000313" key="4">
    <source>
        <dbReference type="Proteomes" id="UP001183610"/>
    </source>
</evidence>
<dbReference type="EMBL" id="JAVRET010000167">
    <property type="protein sequence ID" value="MDT0413652.1"/>
    <property type="molecule type" value="Genomic_DNA"/>
</dbReference>
<sequence>MLNRRTLLRGAGTAVVALGATVPPAAAADVTRVLLQEHPSPAPGWDTAQTLVEIPPGEASGRHSHPGVEVGYLVRGEVRMEFDDHRPPLHLRTGDPFFIPTGIIHNAVNTGGETTMMLSTYVVEHGNPWSPPTDARQRGTPRPLFGRAAGPATSTQGHGCAPNGTSTYAIAMDRPLGSTLAMRKTQSVLLISILNAYSGKVWG</sequence>
<name>A0ABU2RAD7_9ACTN</name>
<accession>A0ABU2RAD7</accession>